<dbReference type="EMBL" id="JACXYZ010000001">
    <property type="protein sequence ID" value="MBD3923300.1"/>
    <property type="molecule type" value="Genomic_DNA"/>
</dbReference>
<keyword evidence="6" id="KW-0663">Pyridoxal phosphate</keyword>
<evidence type="ECO:0000313" key="12">
    <source>
        <dbReference type="EMBL" id="MBD3923300.1"/>
    </source>
</evidence>
<evidence type="ECO:0000256" key="6">
    <source>
        <dbReference type="ARBA" id="ARBA00022898"/>
    </source>
</evidence>
<evidence type="ECO:0000256" key="7">
    <source>
        <dbReference type="ARBA" id="ARBA00023004"/>
    </source>
</evidence>
<evidence type="ECO:0000256" key="9">
    <source>
        <dbReference type="ARBA" id="ARBA00050776"/>
    </source>
</evidence>
<dbReference type="PANTHER" id="PTHR11601">
    <property type="entry name" value="CYSTEINE DESULFURYLASE FAMILY MEMBER"/>
    <property type="match status" value="1"/>
</dbReference>
<accession>A0ABR8N566</accession>
<evidence type="ECO:0000256" key="1">
    <source>
        <dbReference type="ARBA" id="ARBA00001933"/>
    </source>
</evidence>
<dbReference type="InterPro" id="IPR000192">
    <property type="entry name" value="Aminotrans_V_dom"/>
</dbReference>
<dbReference type="Gene3D" id="3.90.1150.10">
    <property type="entry name" value="Aspartate Aminotransferase, domain 1"/>
    <property type="match status" value="1"/>
</dbReference>
<dbReference type="InterPro" id="IPR015424">
    <property type="entry name" value="PyrdxlP-dep_Trfase"/>
</dbReference>
<sequence length="376" mass="39520">MVYLDYNATTPLAPEVLELMIPWMIEKPWNAASAHVGGRIALGAVETARGEVADLIGARPKEIVFTSGSTEANNLAIRGSLDTATDRRRVLVAATEHKAVLETAEALTASGVKVEMLPVHRDGLVDLEYLSTALGGDVALVSVMLANNETGVIQPIDQIARLAHHSGALVHSDATQAPGRMQIDVQELGLDLASFSAHKFYGPKGVGALYVRRGVSLSPQQLGGGHEAGLRSGTTNVPGVVGMGAASTLAQQNLAKSVEQSQRLIDLLIGCINEKLPGAEVVTGTAKRLPNTVNLRFPGADGEAVMVNAPNVLMSTGSACTSRVPDASHVLQAMGRSQEEAYECLRFSVGRETTAEEMSVAADCVASAVERVRELS</sequence>
<comment type="catalytic activity">
    <reaction evidence="9">
        <text>(sulfur carrier)-H + L-cysteine = (sulfur carrier)-SH + L-alanine</text>
        <dbReference type="Rhea" id="RHEA:43892"/>
        <dbReference type="Rhea" id="RHEA-COMP:14737"/>
        <dbReference type="Rhea" id="RHEA-COMP:14739"/>
        <dbReference type="ChEBI" id="CHEBI:29917"/>
        <dbReference type="ChEBI" id="CHEBI:35235"/>
        <dbReference type="ChEBI" id="CHEBI:57972"/>
        <dbReference type="ChEBI" id="CHEBI:64428"/>
        <dbReference type="EC" id="2.8.1.7"/>
    </reaction>
</comment>
<protein>
    <recommendedName>
        <fullName evidence="3">cysteine desulfurase</fullName>
        <ecNumber evidence="3">2.8.1.7</ecNumber>
    </recommendedName>
</protein>
<dbReference type="InterPro" id="IPR020578">
    <property type="entry name" value="Aminotrans_V_PyrdxlP_BS"/>
</dbReference>
<name>A0ABR8N566_9ACTN</name>
<keyword evidence="4" id="KW-0808">Transferase</keyword>
<dbReference type="SUPFAM" id="SSF53383">
    <property type="entry name" value="PLP-dependent transferases"/>
    <property type="match status" value="1"/>
</dbReference>
<evidence type="ECO:0000256" key="2">
    <source>
        <dbReference type="ARBA" id="ARBA00006490"/>
    </source>
</evidence>
<comment type="caution">
    <text evidence="12">The sequence shown here is derived from an EMBL/GenBank/DDBJ whole genome shotgun (WGS) entry which is preliminary data.</text>
</comment>
<comment type="similarity">
    <text evidence="2">Belongs to the class-V pyridoxal-phosphate-dependent aminotransferase family. NifS/IscS subfamily.</text>
</comment>
<organism evidence="12 13">
    <name type="scientific">Nocardioides cavernae</name>
    <dbReference type="NCBI Taxonomy" id="1921566"/>
    <lineage>
        <taxon>Bacteria</taxon>
        <taxon>Bacillati</taxon>
        <taxon>Actinomycetota</taxon>
        <taxon>Actinomycetes</taxon>
        <taxon>Propionibacteriales</taxon>
        <taxon>Nocardioidaceae</taxon>
        <taxon>Nocardioides</taxon>
    </lineage>
</organism>
<dbReference type="Proteomes" id="UP000618818">
    <property type="component" value="Unassembled WGS sequence"/>
</dbReference>
<proteinExistence type="inferred from homology"/>
<dbReference type="Gene3D" id="1.10.260.50">
    <property type="match status" value="1"/>
</dbReference>
<dbReference type="Gene3D" id="3.40.640.10">
    <property type="entry name" value="Type I PLP-dependent aspartate aminotransferase-like (Major domain)"/>
    <property type="match status" value="1"/>
</dbReference>
<comment type="cofactor">
    <cofactor evidence="1 10">
        <name>pyridoxal 5'-phosphate</name>
        <dbReference type="ChEBI" id="CHEBI:597326"/>
    </cofactor>
</comment>
<evidence type="ECO:0000259" key="11">
    <source>
        <dbReference type="Pfam" id="PF00266"/>
    </source>
</evidence>
<gene>
    <name evidence="12" type="ORF">IEZ26_01595</name>
</gene>
<keyword evidence="8" id="KW-0411">Iron-sulfur</keyword>
<dbReference type="Pfam" id="PF00266">
    <property type="entry name" value="Aminotran_5"/>
    <property type="match status" value="1"/>
</dbReference>
<evidence type="ECO:0000256" key="3">
    <source>
        <dbReference type="ARBA" id="ARBA00012239"/>
    </source>
</evidence>
<keyword evidence="5" id="KW-0479">Metal-binding</keyword>
<evidence type="ECO:0000256" key="5">
    <source>
        <dbReference type="ARBA" id="ARBA00022723"/>
    </source>
</evidence>
<evidence type="ECO:0000313" key="13">
    <source>
        <dbReference type="Proteomes" id="UP000618818"/>
    </source>
</evidence>
<dbReference type="PROSITE" id="PS00595">
    <property type="entry name" value="AA_TRANSFER_CLASS_5"/>
    <property type="match status" value="1"/>
</dbReference>
<dbReference type="EC" id="2.8.1.7" evidence="3"/>
<reference evidence="12 13" key="1">
    <citation type="submission" date="2020-09" db="EMBL/GenBank/DDBJ databases">
        <title>novel species in genus Nocardioides.</title>
        <authorList>
            <person name="Zhang G."/>
        </authorList>
    </citation>
    <scope>NUCLEOTIDE SEQUENCE [LARGE SCALE GENOMIC DNA]</scope>
    <source>
        <strain evidence="12 13">KCTC 39551</strain>
    </source>
</reference>
<keyword evidence="13" id="KW-1185">Reference proteome</keyword>
<dbReference type="InterPro" id="IPR015421">
    <property type="entry name" value="PyrdxlP-dep_Trfase_major"/>
</dbReference>
<dbReference type="InterPro" id="IPR015422">
    <property type="entry name" value="PyrdxlP-dep_Trfase_small"/>
</dbReference>
<dbReference type="InterPro" id="IPR016454">
    <property type="entry name" value="Cysteine_dSase"/>
</dbReference>
<feature type="domain" description="Aminotransferase class V" evidence="11">
    <location>
        <begin position="2"/>
        <end position="358"/>
    </location>
</feature>
<evidence type="ECO:0000256" key="4">
    <source>
        <dbReference type="ARBA" id="ARBA00022679"/>
    </source>
</evidence>
<dbReference type="PIRSF" id="PIRSF005572">
    <property type="entry name" value="NifS"/>
    <property type="match status" value="1"/>
</dbReference>
<dbReference type="PANTHER" id="PTHR11601:SF34">
    <property type="entry name" value="CYSTEINE DESULFURASE"/>
    <property type="match status" value="1"/>
</dbReference>
<evidence type="ECO:0000256" key="8">
    <source>
        <dbReference type="ARBA" id="ARBA00023014"/>
    </source>
</evidence>
<keyword evidence="7" id="KW-0408">Iron</keyword>
<evidence type="ECO:0000256" key="10">
    <source>
        <dbReference type="RuleBase" id="RU004504"/>
    </source>
</evidence>